<name>A0A1H3BGW6_9GAMM</name>
<dbReference type="InterPro" id="IPR051209">
    <property type="entry name" value="FAD-bind_Monooxygenase_sf"/>
</dbReference>
<dbReference type="Gene3D" id="3.50.50.60">
    <property type="entry name" value="FAD/NAD(P)-binding domain"/>
    <property type="match status" value="2"/>
</dbReference>
<dbReference type="Proteomes" id="UP000199675">
    <property type="component" value="Unassembled WGS sequence"/>
</dbReference>
<sequence>MTETDLPPPKTMEAPRIVIIGTGFGGLGMAIQLKNAGVCTFIMLEKSTEVGGTWRDNTYPGAACDVQSHLYSYSFEPKHDWSRKFGRQAEIKEYMEGCVRKYGLMSHIRFNKAVAEAHYDDATHQWSIITEDGDRLTANVLITATGQLNQPRFPHIEGLDQFKGTRFHSARWDHNFDLTGKTVAVIGTGASAIQFVPEIQPRVKRLKLFQRSAAWVIPKPDRPFRPWEQKLFKTLPMHDRLYRSLIYWKNESRALAFTRFNRLLEFMALQAKWEARKHVRNLEKRKALIPDYKIGCKRILISNDWYPAVDSDNVDLVTTGIARIEENAVVTVDGEHHDVDAIIFGTGFKATQFLSPMTITGRHGQNLNDAWSNGAEAYKGIAVSGFPNLFMLYGPNTNLAHNSIIYMLESQIHYVLECLKSLEDQHADAMDVKPEPQGVYVDGVHRRLEGSIWDSGCTSWYRDESGRNPVNWPGFTFTYRHLTRHVDPDAYTFFPSVSG</sequence>
<dbReference type="RefSeq" id="WP_217634581.1">
    <property type="nucleotide sequence ID" value="NZ_FNNE01000009.1"/>
</dbReference>
<dbReference type="PANTHER" id="PTHR42877:SF4">
    <property type="entry name" value="FAD_NAD(P)-BINDING DOMAIN-CONTAINING PROTEIN-RELATED"/>
    <property type="match status" value="1"/>
</dbReference>
<keyword evidence="2" id="KW-0274">FAD</keyword>
<reference evidence="4 5" key="1">
    <citation type="submission" date="2016-10" db="EMBL/GenBank/DDBJ databases">
        <authorList>
            <person name="de Groot N.N."/>
        </authorList>
    </citation>
    <scope>NUCLEOTIDE SEQUENCE [LARGE SCALE GENOMIC DNA]</scope>
    <source>
        <strain evidence="4 5">CGMCC 1.7059</strain>
    </source>
</reference>
<organism evidence="4 5">
    <name type="scientific">Marinobacter mobilis</name>
    <dbReference type="NCBI Taxonomy" id="488533"/>
    <lineage>
        <taxon>Bacteria</taxon>
        <taxon>Pseudomonadati</taxon>
        <taxon>Pseudomonadota</taxon>
        <taxon>Gammaproteobacteria</taxon>
        <taxon>Pseudomonadales</taxon>
        <taxon>Marinobacteraceae</taxon>
        <taxon>Marinobacter</taxon>
    </lineage>
</organism>
<dbReference type="SUPFAM" id="SSF51905">
    <property type="entry name" value="FAD/NAD(P)-binding domain"/>
    <property type="match status" value="1"/>
</dbReference>
<dbReference type="InterPro" id="IPR036188">
    <property type="entry name" value="FAD/NAD-bd_sf"/>
</dbReference>
<dbReference type="GO" id="GO:0050661">
    <property type="term" value="F:NADP binding"/>
    <property type="evidence" value="ECO:0007669"/>
    <property type="project" value="InterPro"/>
</dbReference>
<gene>
    <name evidence="4" type="ORF">SAMN04487960_10927</name>
</gene>
<dbReference type="STRING" id="488533.SAMN04487960_10927"/>
<keyword evidence="5" id="KW-1185">Reference proteome</keyword>
<dbReference type="InterPro" id="IPR020946">
    <property type="entry name" value="Flavin_mOase-like"/>
</dbReference>
<proteinExistence type="predicted"/>
<keyword evidence="1" id="KW-0285">Flavoprotein</keyword>
<dbReference type="GO" id="GO:0004499">
    <property type="term" value="F:N,N-dimethylaniline monooxygenase activity"/>
    <property type="evidence" value="ECO:0007669"/>
    <property type="project" value="InterPro"/>
</dbReference>
<dbReference type="GO" id="GO:0050660">
    <property type="term" value="F:flavin adenine dinucleotide binding"/>
    <property type="evidence" value="ECO:0007669"/>
    <property type="project" value="InterPro"/>
</dbReference>
<dbReference type="EMBL" id="FNNE01000009">
    <property type="protein sequence ID" value="SDX41230.1"/>
    <property type="molecule type" value="Genomic_DNA"/>
</dbReference>
<evidence type="ECO:0000256" key="2">
    <source>
        <dbReference type="ARBA" id="ARBA00022827"/>
    </source>
</evidence>
<dbReference type="Pfam" id="PF00743">
    <property type="entry name" value="FMO-like"/>
    <property type="match status" value="1"/>
</dbReference>
<evidence type="ECO:0000256" key="3">
    <source>
        <dbReference type="ARBA" id="ARBA00023002"/>
    </source>
</evidence>
<evidence type="ECO:0000313" key="4">
    <source>
        <dbReference type="EMBL" id="SDX41230.1"/>
    </source>
</evidence>
<dbReference type="PANTHER" id="PTHR42877">
    <property type="entry name" value="L-ORNITHINE N(5)-MONOOXYGENASE-RELATED"/>
    <property type="match status" value="1"/>
</dbReference>
<evidence type="ECO:0000313" key="5">
    <source>
        <dbReference type="Proteomes" id="UP000199675"/>
    </source>
</evidence>
<protein>
    <submittedName>
        <fullName evidence="4">Predicted flavoprotein CzcO associated with the cation diffusion facilitator CzcD</fullName>
    </submittedName>
</protein>
<accession>A0A1H3BGW6</accession>
<evidence type="ECO:0000256" key="1">
    <source>
        <dbReference type="ARBA" id="ARBA00022630"/>
    </source>
</evidence>
<keyword evidence="3" id="KW-0560">Oxidoreductase</keyword>
<dbReference type="AlphaFoldDB" id="A0A1H3BGW6"/>